<accession>A0A6C0EM56</accession>
<sequence>MVTFLEISPPTKLTKQRCTDPVYIFSQFFIHKDETRNDEIKYCLKQNVENAYIKEIVLLNERIYSDDELGISSPKIKQVNLGKRLMFSHVFEHVLKEKLKGYIAIINIDIFFTPQLNRLQMSDIHQEKKAFSLLRHEYRGQSDLKKASLFGSQMSILEKMKDEHADMYNKAINEPNLPKDFLVQGARADSWDAWIVHTNFMITKQENKAFKFDLGRVGCDNKMIYLLKILGYEIYNDPLWIPIYHYHTDQNREYTQADRVPDPYGLYIPARTNSGNTPGSLGVDIQQVLKSTNNLDHLHFSNDNIKFGKYIKDKNDKNEHYIIPRIAGEENNFAFFTRMMETGQIPKNDQNDQLLRYHILKNNAGVNMTSFESAKKYSDLYFKSFEHCEMYSVWEPWGAVYRAIQHSHDYVTTTFQKEKIWAFTFDIYHFLHNPWTQALRGKRLLIISPFEDSMKNKINNRKEIYGVDLFPECEFVFIKPPQTQGTQESREFDVELEDFYKRLDEVKDDFDVALCSCGGYGNLVCDYIYSEMNKSAIYVGGVLQMYFGIYGSRWVRERQDIMRIHLNEHWSRPTNDEKPKDFQKVEGSCYW</sequence>
<dbReference type="EMBL" id="MN738857">
    <property type="protein sequence ID" value="QHT28435.1"/>
    <property type="molecule type" value="Genomic_DNA"/>
</dbReference>
<dbReference type="AlphaFoldDB" id="A0A6C0EM56"/>
<organism evidence="1">
    <name type="scientific">viral metagenome</name>
    <dbReference type="NCBI Taxonomy" id="1070528"/>
    <lineage>
        <taxon>unclassified sequences</taxon>
        <taxon>metagenomes</taxon>
        <taxon>organismal metagenomes</taxon>
    </lineage>
</organism>
<proteinExistence type="predicted"/>
<protein>
    <recommendedName>
        <fullName evidence="2">Glycosyltransferase</fullName>
    </recommendedName>
</protein>
<evidence type="ECO:0000313" key="1">
    <source>
        <dbReference type="EMBL" id="QHT28435.1"/>
    </source>
</evidence>
<name>A0A6C0EM56_9ZZZZ</name>
<evidence type="ECO:0008006" key="2">
    <source>
        <dbReference type="Google" id="ProtNLM"/>
    </source>
</evidence>
<reference evidence="1" key="1">
    <citation type="journal article" date="2020" name="Nature">
        <title>Giant virus diversity and host interactions through global metagenomics.</title>
        <authorList>
            <person name="Schulz F."/>
            <person name="Roux S."/>
            <person name="Paez-Espino D."/>
            <person name="Jungbluth S."/>
            <person name="Walsh D.A."/>
            <person name="Denef V.J."/>
            <person name="McMahon K.D."/>
            <person name="Konstantinidis K.T."/>
            <person name="Eloe-Fadrosh E.A."/>
            <person name="Kyrpides N.C."/>
            <person name="Woyke T."/>
        </authorList>
    </citation>
    <scope>NUCLEOTIDE SEQUENCE</scope>
    <source>
        <strain evidence="1">GVMAG-M-3300001348-25</strain>
    </source>
</reference>